<dbReference type="GO" id="GO:0005524">
    <property type="term" value="F:ATP binding"/>
    <property type="evidence" value="ECO:0007669"/>
    <property type="project" value="UniProtKB-UniRule"/>
</dbReference>
<dbReference type="InterPro" id="IPR011009">
    <property type="entry name" value="Kinase-like_dom_sf"/>
</dbReference>
<dbReference type="EC" id="2.7.11.1" evidence="1"/>
<feature type="domain" description="Protein kinase" evidence="11">
    <location>
        <begin position="26"/>
        <end position="332"/>
    </location>
</feature>
<evidence type="ECO:0000256" key="5">
    <source>
        <dbReference type="ARBA" id="ARBA00022777"/>
    </source>
</evidence>
<evidence type="ECO:0000313" key="12">
    <source>
        <dbReference type="EMBL" id="CAI2386755.1"/>
    </source>
</evidence>
<keyword evidence="4 9" id="KW-0547">Nucleotide-binding</keyword>
<sequence>MLARPKFRLKDICETYNYPFSLNDLDKTKIRIGKGGYGEVFLVNCKLNFQKYALKKLFKETIILSGFKRLIMREKEITDELDHPNIVRLEGYFHDSDNCYFLFELCPVGNLRTMITNFGKLSVDLTRFYIMEIINALVYLRDNKIVHRDMKPQNILLDDTLHIKLCDFGAAKKYDPEEVASAIREDIELMDDNSDGEEISDSDSDSDMDYEELHRMKISREISKERNTHIGTPLYLSPEMLMSHLACFSSDLWALGCILFECLTGSALFRGQQKWEIEDKIRNNDFPITEDIDGDAKDLMTKLLRKCPFKRLGAGEEGSKYSLEELKNHPFFKGYSFETVCSEVPPLSKEERKIYYEKYFKNNDYTHYELGEENIDVSSIHAEIPLKSSPLKLRHAKLEVDRLRQYPTGPVRLIKNLSDNNKLIAKKDYKMRLLDFRSTR</sequence>
<dbReference type="PROSITE" id="PS00107">
    <property type="entry name" value="PROTEIN_KINASE_ATP"/>
    <property type="match status" value="1"/>
</dbReference>
<feature type="binding site" evidence="9">
    <location>
        <position position="55"/>
    </location>
    <ligand>
        <name>ATP</name>
        <dbReference type="ChEBI" id="CHEBI:30616"/>
    </ligand>
</feature>
<dbReference type="GO" id="GO:0035556">
    <property type="term" value="P:intracellular signal transduction"/>
    <property type="evidence" value="ECO:0007669"/>
    <property type="project" value="TreeGrafter"/>
</dbReference>
<evidence type="ECO:0000256" key="2">
    <source>
        <dbReference type="ARBA" id="ARBA00022527"/>
    </source>
</evidence>
<keyword evidence="6 9" id="KW-0067">ATP-binding</keyword>
<evidence type="ECO:0000313" key="13">
    <source>
        <dbReference type="Proteomes" id="UP001295684"/>
    </source>
</evidence>
<dbReference type="InterPro" id="IPR050236">
    <property type="entry name" value="Ser_Thr_kinase_AGC"/>
</dbReference>
<dbReference type="PANTHER" id="PTHR24356">
    <property type="entry name" value="SERINE/THREONINE-PROTEIN KINASE"/>
    <property type="match status" value="1"/>
</dbReference>
<evidence type="ECO:0000256" key="6">
    <source>
        <dbReference type="ARBA" id="ARBA00022840"/>
    </source>
</evidence>
<gene>
    <name evidence="12" type="ORF">ECRASSUSDP1_LOCUS28379</name>
</gene>
<accession>A0AAD1Y9I7</accession>
<comment type="similarity">
    <text evidence="10">Belongs to the protein kinase superfamily.</text>
</comment>
<keyword evidence="2 10" id="KW-0723">Serine/threonine-protein kinase</keyword>
<dbReference type="SUPFAM" id="SSF56112">
    <property type="entry name" value="Protein kinase-like (PK-like)"/>
    <property type="match status" value="1"/>
</dbReference>
<evidence type="ECO:0000256" key="4">
    <source>
        <dbReference type="ARBA" id="ARBA00022741"/>
    </source>
</evidence>
<name>A0AAD1Y9I7_EUPCR</name>
<organism evidence="12 13">
    <name type="scientific">Euplotes crassus</name>
    <dbReference type="NCBI Taxonomy" id="5936"/>
    <lineage>
        <taxon>Eukaryota</taxon>
        <taxon>Sar</taxon>
        <taxon>Alveolata</taxon>
        <taxon>Ciliophora</taxon>
        <taxon>Intramacronucleata</taxon>
        <taxon>Spirotrichea</taxon>
        <taxon>Hypotrichia</taxon>
        <taxon>Euplotida</taxon>
        <taxon>Euplotidae</taxon>
        <taxon>Moneuplotes</taxon>
    </lineage>
</organism>
<evidence type="ECO:0000256" key="3">
    <source>
        <dbReference type="ARBA" id="ARBA00022679"/>
    </source>
</evidence>
<keyword evidence="3" id="KW-0808">Transferase</keyword>
<dbReference type="EMBL" id="CAMPGE010029288">
    <property type="protein sequence ID" value="CAI2386755.1"/>
    <property type="molecule type" value="Genomic_DNA"/>
</dbReference>
<dbReference type="Gene3D" id="1.10.510.10">
    <property type="entry name" value="Transferase(Phosphotransferase) domain 1"/>
    <property type="match status" value="2"/>
</dbReference>
<dbReference type="Pfam" id="PF00069">
    <property type="entry name" value="Pkinase"/>
    <property type="match status" value="2"/>
</dbReference>
<keyword evidence="13" id="KW-1185">Reference proteome</keyword>
<dbReference type="AlphaFoldDB" id="A0AAD1Y9I7"/>
<reference evidence="12" key="1">
    <citation type="submission" date="2023-07" db="EMBL/GenBank/DDBJ databases">
        <authorList>
            <consortium name="AG Swart"/>
            <person name="Singh M."/>
            <person name="Singh A."/>
            <person name="Seah K."/>
            <person name="Emmerich C."/>
        </authorList>
    </citation>
    <scope>NUCLEOTIDE SEQUENCE</scope>
    <source>
        <strain evidence="12">DP1</strain>
    </source>
</reference>
<proteinExistence type="inferred from homology"/>
<evidence type="ECO:0000256" key="1">
    <source>
        <dbReference type="ARBA" id="ARBA00012513"/>
    </source>
</evidence>
<dbReference type="SMART" id="SM00220">
    <property type="entry name" value="S_TKc"/>
    <property type="match status" value="1"/>
</dbReference>
<dbReference type="PROSITE" id="PS50011">
    <property type="entry name" value="PROTEIN_KINASE_DOM"/>
    <property type="match status" value="1"/>
</dbReference>
<dbReference type="InterPro" id="IPR000719">
    <property type="entry name" value="Prot_kinase_dom"/>
</dbReference>
<evidence type="ECO:0000259" key="11">
    <source>
        <dbReference type="PROSITE" id="PS50011"/>
    </source>
</evidence>
<evidence type="ECO:0000256" key="8">
    <source>
        <dbReference type="ARBA" id="ARBA00048679"/>
    </source>
</evidence>
<dbReference type="FunFam" id="3.30.200.20:FF:000042">
    <property type="entry name" value="Aurora kinase A"/>
    <property type="match status" value="1"/>
</dbReference>
<dbReference type="Proteomes" id="UP001295684">
    <property type="component" value="Unassembled WGS sequence"/>
</dbReference>
<comment type="catalytic activity">
    <reaction evidence="8">
        <text>L-seryl-[protein] + ATP = O-phospho-L-seryl-[protein] + ADP + H(+)</text>
        <dbReference type="Rhea" id="RHEA:17989"/>
        <dbReference type="Rhea" id="RHEA-COMP:9863"/>
        <dbReference type="Rhea" id="RHEA-COMP:11604"/>
        <dbReference type="ChEBI" id="CHEBI:15378"/>
        <dbReference type="ChEBI" id="CHEBI:29999"/>
        <dbReference type="ChEBI" id="CHEBI:30616"/>
        <dbReference type="ChEBI" id="CHEBI:83421"/>
        <dbReference type="ChEBI" id="CHEBI:456216"/>
        <dbReference type="EC" id="2.7.11.1"/>
    </reaction>
</comment>
<dbReference type="GO" id="GO:0004674">
    <property type="term" value="F:protein serine/threonine kinase activity"/>
    <property type="evidence" value="ECO:0007669"/>
    <property type="project" value="UniProtKB-KW"/>
</dbReference>
<evidence type="ECO:0000256" key="9">
    <source>
        <dbReference type="PROSITE-ProRule" id="PRU10141"/>
    </source>
</evidence>
<protein>
    <recommendedName>
        <fullName evidence="1">non-specific serine/threonine protein kinase</fullName>
        <ecNumber evidence="1">2.7.11.1</ecNumber>
    </recommendedName>
</protein>
<dbReference type="PANTHER" id="PTHR24356:SF163">
    <property type="entry name" value="3-PHOSPHOINOSITIDE-DEPENDENT PROTEIN KINASE 1-RELATED"/>
    <property type="match status" value="1"/>
</dbReference>
<dbReference type="PROSITE" id="PS00108">
    <property type="entry name" value="PROTEIN_KINASE_ST"/>
    <property type="match status" value="1"/>
</dbReference>
<dbReference type="InterPro" id="IPR017441">
    <property type="entry name" value="Protein_kinase_ATP_BS"/>
</dbReference>
<evidence type="ECO:0000256" key="10">
    <source>
        <dbReference type="RuleBase" id="RU000304"/>
    </source>
</evidence>
<keyword evidence="5" id="KW-0418">Kinase</keyword>
<dbReference type="InterPro" id="IPR008271">
    <property type="entry name" value="Ser/Thr_kinase_AS"/>
</dbReference>
<comment type="catalytic activity">
    <reaction evidence="7">
        <text>L-threonyl-[protein] + ATP = O-phospho-L-threonyl-[protein] + ADP + H(+)</text>
        <dbReference type="Rhea" id="RHEA:46608"/>
        <dbReference type="Rhea" id="RHEA-COMP:11060"/>
        <dbReference type="Rhea" id="RHEA-COMP:11605"/>
        <dbReference type="ChEBI" id="CHEBI:15378"/>
        <dbReference type="ChEBI" id="CHEBI:30013"/>
        <dbReference type="ChEBI" id="CHEBI:30616"/>
        <dbReference type="ChEBI" id="CHEBI:61977"/>
        <dbReference type="ChEBI" id="CHEBI:456216"/>
        <dbReference type="EC" id="2.7.11.1"/>
    </reaction>
</comment>
<evidence type="ECO:0000256" key="7">
    <source>
        <dbReference type="ARBA" id="ARBA00047899"/>
    </source>
</evidence>
<comment type="caution">
    <text evidence="12">The sequence shown here is derived from an EMBL/GenBank/DDBJ whole genome shotgun (WGS) entry which is preliminary data.</text>
</comment>